<dbReference type="Gramene" id="CDY54336">
    <property type="protein sequence ID" value="CDY54336"/>
    <property type="gene ID" value="GSBRNA2T00013899001"/>
</dbReference>
<name>A0A078IWF7_BRANA</name>
<proteinExistence type="inferred from homology"/>
<dbReference type="SUPFAM" id="SSF52266">
    <property type="entry name" value="SGNH hydrolase"/>
    <property type="match status" value="1"/>
</dbReference>
<evidence type="ECO:0000256" key="2">
    <source>
        <dbReference type="SAM" id="Phobius"/>
    </source>
</evidence>
<dbReference type="InterPro" id="IPR036514">
    <property type="entry name" value="SGNH_hydro_sf"/>
</dbReference>
<dbReference type="PANTHER" id="PTHR45642:SF87">
    <property type="entry name" value="BNAANNG30030D PROTEIN"/>
    <property type="match status" value="1"/>
</dbReference>
<dbReference type="Pfam" id="PF00657">
    <property type="entry name" value="Lipase_GDSL"/>
    <property type="match status" value="1"/>
</dbReference>
<keyword evidence="2" id="KW-0472">Membrane</keyword>
<sequence>MKQYRLVRFLIFLLSLFICFVTIHSQCPPTLPAPQPMPPPPPGPPSKGLFLLFFLQLTLVSRVLLVFFYGYIPMTPTYLNVIPMLHQLTYFQHYIARVKKLVGQEKGDQIITNGLAIVFAGSNDMGITYYGPGAQWVKDDIYSFTSNMVESATSFAMQLYGYGARHIGVAGMTPLGCIPAQRTLKGGPHRKCAQDVNYAVQIFNTKLSIALDHLAKTLPDSKLVFMDIYSPFSQILENPADYGFEVINRGCCGTGLVETGPLCNEETSTVCRNISAYLFWDSFHPSQRLYEILTKKLVKKYIPLLF</sequence>
<evidence type="ECO:0000313" key="5">
    <source>
        <dbReference type="Proteomes" id="UP000028999"/>
    </source>
</evidence>
<feature type="signal peptide" evidence="3">
    <location>
        <begin position="1"/>
        <end position="25"/>
    </location>
</feature>
<dbReference type="PANTHER" id="PTHR45642">
    <property type="entry name" value="GDSL ESTERASE/LIPASE EXL3"/>
    <property type="match status" value="1"/>
</dbReference>
<dbReference type="PaxDb" id="3708-A0A078IWF7"/>
<organism evidence="4 5">
    <name type="scientific">Brassica napus</name>
    <name type="common">Rape</name>
    <dbReference type="NCBI Taxonomy" id="3708"/>
    <lineage>
        <taxon>Eukaryota</taxon>
        <taxon>Viridiplantae</taxon>
        <taxon>Streptophyta</taxon>
        <taxon>Embryophyta</taxon>
        <taxon>Tracheophyta</taxon>
        <taxon>Spermatophyta</taxon>
        <taxon>Magnoliopsida</taxon>
        <taxon>eudicotyledons</taxon>
        <taxon>Gunneridae</taxon>
        <taxon>Pentapetalae</taxon>
        <taxon>rosids</taxon>
        <taxon>malvids</taxon>
        <taxon>Brassicales</taxon>
        <taxon>Brassicaceae</taxon>
        <taxon>Brassiceae</taxon>
        <taxon>Brassica</taxon>
    </lineage>
</organism>
<accession>A0A078IWF7</accession>
<dbReference type="GO" id="GO:0016788">
    <property type="term" value="F:hydrolase activity, acting on ester bonds"/>
    <property type="evidence" value="ECO:0007669"/>
    <property type="project" value="InterPro"/>
</dbReference>
<dbReference type="InterPro" id="IPR050592">
    <property type="entry name" value="GDSL_lipolytic_enzyme"/>
</dbReference>
<gene>
    <name evidence="4" type="primary">BnaCnng26820D</name>
    <name evidence="4" type="ORF">GSBRNA2T00013899001</name>
</gene>
<evidence type="ECO:0000256" key="3">
    <source>
        <dbReference type="SAM" id="SignalP"/>
    </source>
</evidence>
<dbReference type="EMBL" id="LK033305">
    <property type="protein sequence ID" value="CDY54336.1"/>
    <property type="molecule type" value="Genomic_DNA"/>
</dbReference>
<dbReference type="Proteomes" id="UP000028999">
    <property type="component" value="Unassembled WGS sequence"/>
</dbReference>
<evidence type="ECO:0000313" key="4">
    <source>
        <dbReference type="EMBL" id="CDY54336.1"/>
    </source>
</evidence>
<reference evidence="4 5" key="1">
    <citation type="journal article" date="2014" name="Science">
        <title>Plant genetics. Early allopolyploid evolution in the post-Neolithic Brassica napus oilseed genome.</title>
        <authorList>
            <person name="Chalhoub B."/>
            <person name="Denoeud F."/>
            <person name="Liu S."/>
            <person name="Parkin I.A."/>
            <person name="Tang H."/>
            <person name="Wang X."/>
            <person name="Chiquet J."/>
            <person name="Belcram H."/>
            <person name="Tong C."/>
            <person name="Samans B."/>
            <person name="Correa M."/>
            <person name="Da Silva C."/>
            <person name="Just J."/>
            <person name="Falentin C."/>
            <person name="Koh C.S."/>
            <person name="Le Clainche I."/>
            <person name="Bernard M."/>
            <person name="Bento P."/>
            <person name="Noel B."/>
            <person name="Labadie K."/>
            <person name="Alberti A."/>
            <person name="Charles M."/>
            <person name="Arnaud D."/>
            <person name="Guo H."/>
            <person name="Daviaud C."/>
            <person name="Alamery S."/>
            <person name="Jabbari K."/>
            <person name="Zhao M."/>
            <person name="Edger P.P."/>
            <person name="Chelaifa H."/>
            <person name="Tack D."/>
            <person name="Lassalle G."/>
            <person name="Mestiri I."/>
            <person name="Schnel N."/>
            <person name="Le Paslier M.C."/>
            <person name="Fan G."/>
            <person name="Renault V."/>
            <person name="Bayer P.E."/>
            <person name="Golicz A.A."/>
            <person name="Manoli S."/>
            <person name="Lee T.H."/>
            <person name="Thi V.H."/>
            <person name="Chalabi S."/>
            <person name="Hu Q."/>
            <person name="Fan C."/>
            <person name="Tollenaere R."/>
            <person name="Lu Y."/>
            <person name="Battail C."/>
            <person name="Shen J."/>
            <person name="Sidebottom C.H."/>
            <person name="Wang X."/>
            <person name="Canaguier A."/>
            <person name="Chauveau A."/>
            <person name="Berard A."/>
            <person name="Deniot G."/>
            <person name="Guan M."/>
            <person name="Liu Z."/>
            <person name="Sun F."/>
            <person name="Lim Y.P."/>
            <person name="Lyons E."/>
            <person name="Town C.D."/>
            <person name="Bancroft I."/>
            <person name="Wang X."/>
            <person name="Meng J."/>
            <person name="Ma J."/>
            <person name="Pires J.C."/>
            <person name="King G.J."/>
            <person name="Brunel D."/>
            <person name="Delourme R."/>
            <person name="Renard M."/>
            <person name="Aury J.M."/>
            <person name="Adams K.L."/>
            <person name="Batley J."/>
            <person name="Snowdon R.J."/>
            <person name="Tost J."/>
            <person name="Edwards D."/>
            <person name="Zhou Y."/>
            <person name="Hua W."/>
            <person name="Sharpe A.G."/>
            <person name="Paterson A.H."/>
            <person name="Guan C."/>
            <person name="Wincker P."/>
        </authorList>
    </citation>
    <scope>NUCLEOTIDE SEQUENCE [LARGE SCALE GENOMIC DNA]</scope>
    <source>
        <strain evidence="5">cv. Darmor-bzh</strain>
    </source>
</reference>
<keyword evidence="2" id="KW-1133">Transmembrane helix</keyword>
<keyword evidence="2" id="KW-0812">Transmembrane</keyword>
<dbReference type="Gene3D" id="3.40.50.1110">
    <property type="entry name" value="SGNH hydrolase"/>
    <property type="match status" value="1"/>
</dbReference>
<feature type="transmembrane region" description="Helical" evidence="2">
    <location>
        <begin position="49"/>
        <end position="72"/>
    </location>
</feature>
<evidence type="ECO:0000256" key="1">
    <source>
        <dbReference type="ARBA" id="ARBA00008668"/>
    </source>
</evidence>
<protein>
    <submittedName>
        <fullName evidence="4">BnaCnng26820D protein</fullName>
    </submittedName>
</protein>
<dbReference type="AlphaFoldDB" id="A0A078IWF7"/>
<keyword evidence="5" id="KW-1185">Reference proteome</keyword>
<dbReference type="InterPro" id="IPR001087">
    <property type="entry name" value="GDSL"/>
</dbReference>
<feature type="chain" id="PRO_5001738701" evidence="3">
    <location>
        <begin position="26"/>
        <end position="306"/>
    </location>
</feature>
<comment type="similarity">
    <text evidence="1">Belongs to the 'GDSL' lipolytic enzyme family.</text>
</comment>
<keyword evidence="3" id="KW-0732">Signal</keyword>